<evidence type="ECO:0000256" key="2">
    <source>
        <dbReference type="ARBA" id="ARBA00022840"/>
    </source>
</evidence>
<dbReference type="PANTHER" id="PTHR24359:SF39">
    <property type="entry name" value="PROTEIN KINASE DOMAIN-CONTAINING PROTEIN"/>
    <property type="match status" value="1"/>
</dbReference>
<feature type="compositionally biased region" description="Low complexity" evidence="5">
    <location>
        <begin position="347"/>
        <end position="359"/>
    </location>
</feature>
<dbReference type="GO" id="GO:0005524">
    <property type="term" value="F:ATP binding"/>
    <property type="evidence" value="ECO:0007669"/>
    <property type="project" value="UniProtKB-UniRule"/>
</dbReference>
<evidence type="ECO:0000259" key="6">
    <source>
        <dbReference type="PROSITE" id="PS50011"/>
    </source>
</evidence>
<evidence type="ECO:0000256" key="4">
    <source>
        <dbReference type="RuleBase" id="RU000304"/>
    </source>
</evidence>
<feature type="domain" description="Protein kinase" evidence="6">
    <location>
        <begin position="33"/>
        <end position="299"/>
    </location>
</feature>
<dbReference type="KEGG" id="gsh:117367456"/>
<protein>
    <submittedName>
        <fullName evidence="8 9">Serine/threonine-protein kinase SBK1-like isoform X1</fullName>
    </submittedName>
</protein>
<dbReference type="AlphaFoldDB" id="A0A6P8SC97"/>
<evidence type="ECO:0000313" key="9">
    <source>
        <dbReference type="RefSeq" id="XP_033815894.1"/>
    </source>
</evidence>
<evidence type="ECO:0000256" key="1">
    <source>
        <dbReference type="ARBA" id="ARBA00022741"/>
    </source>
</evidence>
<dbReference type="SMART" id="SM00220">
    <property type="entry name" value="S_TKc"/>
    <property type="match status" value="1"/>
</dbReference>
<dbReference type="SUPFAM" id="SSF56112">
    <property type="entry name" value="Protein kinase-like (PK-like)"/>
    <property type="match status" value="1"/>
</dbReference>
<evidence type="ECO:0000313" key="8">
    <source>
        <dbReference type="RefSeq" id="XP_033815893.1"/>
    </source>
</evidence>
<evidence type="ECO:0000313" key="7">
    <source>
        <dbReference type="Proteomes" id="UP000515159"/>
    </source>
</evidence>
<dbReference type="PROSITE" id="PS00108">
    <property type="entry name" value="PROTEIN_KINASE_ST"/>
    <property type="match status" value="1"/>
</dbReference>
<dbReference type="InterPro" id="IPR008271">
    <property type="entry name" value="Ser/Thr_kinase_AS"/>
</dbReference>
<keyword evidence="4" id="KW-0723">Serine/threonine-protein kinase</keyword>
<dbReference type="GO" id="GO:0004674">
    <property type="term" value="F:protein serine/threonine kinase activity"/>
    <property type="evidence" value="ECO:0007669"/>
    <property type="project" value="UniProtKB-KW"/>
</dbReference>
<dbReference type="InterPro" id="IPR000719">
    <property type="entry name" value="Prot_kinase_dom"/>
</dbReference>
<keyword evidence="2 3" id="KW-0067">ATP-binding</keyword>
<organism evidence="7 9">
    <name type="scientific">Geotrypetes seraphini</name>
    <name type="common">Gaboon caecilian</name>
    <name type="synonym">Caecilia seraphini</name>
    <dbReference type="NCBI Taxonomy" id="260995"/>
    <lineage>
        <taxon>Eukaryota</taxon>
        <taxon>Metazoa</taxon>
        <taxon>Chordata</taxon>
        <taxon>Craniata</taxon>
        <taxon>Vertebrata</taxon>
        <taxon>Euteleostomi</taxon>
        <taxon>Amphibia</taxon>
        <taxon>Gymnophiona</taxon>
        <taxon>Geotrypetes</taxon>
    </lineage>
</organism>
<sequence>MNQYDLAENEAVLQEMMELTSQTMPRLELNEHYRIIQELGSGSYGRVLLAEHRKRGKPMALKLMQKKKTRRGSFLLEYCVSICLASHPHIIGTFGIAFETKKHFVFVQQLALAGDLFSILEPGVGLPELVVKRCTRQLADALDFMHSKALVHRDIKLDNILLFDKDCRLIKLADFGLTRLQGFPICPMSGNLPYTSPELCSLEMGDTLDLDPSLDVWAFGVLLFCLSTGYFPWDLALDSDNQYQEFSSWQNDQDDLFIPSLWKAFTEEALEMFQKLLALNPDKRSPAIEVLKYLEIPWRVSTQSKMIEILDNDPCLETEDNISFLKVNASIECRVFKEACSITPISESSSGCHSSSADSVAENQNSPSSVLSKKGSSRCSSSLDGLVEEEKWSEDKSSSSMALYDTCSSACPGSPTSMVSEEKWIEDKRLCSKLPSSEYSSRCPSSFSSFVPEERWAGSTLSLEELMDDTDDISLPHEEEEDLGFLVEEF</sequence>
<dbReference type="PROSITE" id="PS50011">
    <property type="entry name" value="PROTEIN_KINASE_DOM"/>
    <property type="match status" value="1"/>
</dbReference>
<evidence type="ECO:0000256" key="3">
    <source>
        <dbReference type="PROSITE-ProRule" id="PRU10141"/>
    </source>
</evidence>
<dbReference type="InterPro" id="IPR011009">
    <property type="entry name" value="Kinase-like_dom_sf"/>
</dbReference>
<dbReference type="RefSeq" id="XP_033815893.1">
    <property type="nucleotide sequence ID" value="XM_033960002.1"/>
</dbReference>
<feature type="compositionally biased region" description="Low complexity" evidence="5">
    <location>
        <begin position="366"/>
        <end position="381"/>
    </location>
</feature>
<proteinExistence type="inferred from homology"/>
<dbReference type="InterPro" id="IPR017441">
    <property type="entry name" value="Protein_kinase_ATP_BS"/>
</dbReference>
<keyword evidence="1 3" id="KW-0547">Nucleotide-binding</keyword>
<dbReference type="PANTHER" id="PTHR24359">
    <property type="entry name" value="SERINE/THREONINE-PROTEIN KINASE SBK1"/>
    <property type="match status" value="1"/>
</dbReference>
<dbReference type="Proteomes" id="UP000515159">
    <property type="component" value="Chromosome 10"/>
</dbReference>
<dbReference type="Pfam" id="PF00069">
    <property type="entry name" value="Pkinase"/>
    <property type="match status" value="1"/>
</dbReference>
<dbReference type="OrthoDB" id="6513151at2759"/>
<dbReference type="RefSeq" id="XP_033815894.1">
    <property type="nucleotide sequence ID" value="XM_033960003.1"/>
</dbReference>
<keyword evidence="4" id="KW-0418">Kinase</keyword>
<keyword evidence="7" id="KW-1185">Reference proteome</keyword>
<evidence type="ECO:0000256" key="5">
    <source>
        <dbReference type="SAM" id="MobiDB-lite"/>
    </source>
</evidence>
<gene>
    <name evidence="8 9" type="primary">LOC117367456</name>
</gene>
<keyword evidence="4" id="KW-0808">Transferase</keyword>
<name>A0A6P8SC97_GEOSA</name>
<dbReference type="PROSITE" id="PS00107">
    <property type="entry name" value="PROTEIN_KINASE_ATP"/>
    <property type="match status" value="1"/>
</dbReference>
<dbReference type="GeneID" id="117367456"/>
<accession>A0A6P8SC97</accession>
<reference evidence="8 9" key="1">
    <citation type="submission" date="2025-04" db="UniProtKB">
        <authorList>
            <consortium name="RefSeq"/>
        </authorList>
    </citation>
    <scope>IDENTIFICATION</scope>
</reference>
<dbReference type="Gene3D" id="1.10.510.10">
    <property type="entry name" value="Transferase(Phosphotransferase) domain 1"/>
    <property type="match status" value="1"/>
</dbReference>
<comment type="similarity">
    <text evidence="4">Belongs to the protein kinase superfamily.</text>
</comment>
<feature type="region of interest" description="Disordered" evidence="5">
    <location>
        <begin position="347"/>
        <end position="381"/>
    </location>
</feature>
<feature type="binding site" evidence="3">
    <location>
        <position position="62"/>
    </location>
    <ligand>
        <name>ATP</name>
        <dbReference type="ChEBI" id="CHEBI:30616"/>
    </ligand>
</feature>